<dbReference type="SUPFAM" id="SSF51735">
    <property type="entry name" value="NAD(P)-binding Rossmann-fold domains"/>
    <property type="match status" value="1"/>
</dbReference>
<dbReference type="RefSeq" id="WP_068903714.1">
    <property type="nucleotide sequence ID" value="NZ_JBHUIF010000004.1"/>
</dbReference>
<dbReference type="Gene3D" id="3.30.1780.10">
    <property type="entry name" value="ornithine cyclodeaminase, domain 1"/>
    <property type="match status" value="1"/>
</dbReference>
<keyword evidence="2" id="KW-1185">Reference proteome</keyword>
<dbReference type="InterPro" id="IPR003462">
    <property type="entry name" value="ODC_Mu_crystall"/>
</dbReference>
<gene>
    <name evidence="1" type="ORF">A8L45_15075</name>
</gene>
<evidence type="ECO:0000313" key="1">
    <source>
        <dbReference type="EMBL" id="ODA31814.1"/>
    </source>
</evidence>
<accession>A0A1C3EF36</accession>
<dbReference type="Proteomes" id="UP000094936">
    <property type="component" value="Unassembled WGS sequence"/>
</dbReference>
<dbReference type="EMBL" id="LYBM01000029">
    <property type="protein sequence ID" value="ODA31814.1"/>
    <property type="molecule type" value="Genomic_DNA"/>
</dbReference>
<dbReference type="OrthoDB" id="9809203at2"/>
<dbReference type="STRING" id="1080227.A8L45_15075"/>
<dbReference type="Gene3D" id="3.40.50.720">
    <property type="entry name" value="NAD(P)-binding Rossmann-like Domain"/>
    <property type="match status" value="1"/>
</dbReference>
<dbReference type="InterPro" id="IPR036291">
    <property type="entry name" value="NAD(P)-bd_dom_sf"/>
</dbReference>
<dbReference type="GO" id="GO:0005737">
    <property type="term" value="C:cytoplasm"/>
    <property type="evidence" value="ECO:0007669"/>
    <property type="project" value="TreeGrafter"/>
</dbReference>
<name>A0A1C3EF36_9GAMM</name>
<proteinExistence type="predicted"/>
<dbReference type="PANTHER" id="PTHR13812:SF19">
    <property type="entry name" value="KETIMINE REDUCTASE MU-CRYSTALLIN"/>
    <property type="match status" value="1"/>
</dbReference>
<protein>
    <submittedName>
        <fullName evidence="1">Ethanolamine utilization protein EutC</fullName>
    </submittedName>
</protein>
<evidence type="ECO:0000313" key="2">
    <source>
        <dbReference type="Proteomes" id="UP000094936"/>
    </source>
</evidence>
<dbReference type="InterPro" id="IPR023401">
    <property type="entry name" value="ODC_N"/>
</dbReference>
<reference evidence="1 2" key="1">
    <citation type="submission" date="2016-05" db="EMBL/GenBank/DDBJ databases">
        <title>Genomic Taxonomy of the Vibrionaceae.</title>
        <authorList>
            <person name="Gomez-Gil B."/>
            <person name="Enciso-Ibarra J."/>
        </authorList>
    </citation>
    <scope>NUCLEOTIDE SEQUENCE [LARGE SCALE GENOMIC DNA]</scope>
    <source>
        <strain evidence="1 2">CAIM 1920</strain>
    </source>
</reference>
<dbReference type="PANTHER" id="PTHR13812">
    <property type="entry name" value="KETIMINE REDUCTASE MU-CRYSTALLIN"/>
    <property type="match status" value="1"/>
</dbReference>
<comment type="caution">
    <text evidence="1">The sequence shown here is derived from an EMBL/GenBank/DDBJ whole genome shotgun (WGS) entry which is preliminary data.</text>
</comment>
<organism evidence="1 2">
    <name type="scientific">Veronia pacifica</name>
    <dbReference type="NCBI Taxonomy" id="1080227"/>
    <lineage>
        <taxon>Bacteria</taxon>
        <taxon>Pseudomonadati</taxon>
        <taxon>Pseudomonadota</taxon>
        <taxon>Gammaproteobacteria</taxon>
        <taxon>Vibrionales</taxon>
        <taxon>Vibrionaceae</taxon>
        <taxon>Veronia</taxon>
    </lineage>
</organism>
<sequence>MVILNEAEIRNTVSLTGEVIHQVGEAFQSDNSCFHCQPPVQQMELEPLNGLMCVKSFYTSEKSHFVVKMAGNYRRHQGESSEIHGMMAMYDSSSGQLSAILADNGYLTQIRTAAASGYAIDQLAPKQIDIAVIVGSGTQAKMQLTGLLLVRQPREIRCLGRNTERLARYAAWALDTHGVSISCFTEEVHAVTSADLIITATNSDVPVLHKNTVLACRQFSDLLIIAMGADSKGKRELETSLVLSADRWVCDDINQSFTLGELKEITSEDLDEVFVPVELADIAKAPQPGLTICDLTGVAKLDLAIAEYCLSRSDGNH</sequence>
<dbReference type="Pfam" id="PF02423">
    <property type="entry name" value="OCD_Mu_crystall"/>
    <property type="match status" value="1"/>
</dbReference>
<dbReference type="AlphaFoldDB" id="A0A1C3EF36"/>